<evidence type="ECO:0000256" key="2">
    <source>
        <dbReference type="SAM" id="SignalP"/>
    </source>
</evidence>
<feature type="region of interest" description="Disordered" evidence="1">
    <location>
        <begin position="75"/>
        <end position="127"/>
    </location>
</feature>
<dbReference type="KEGG" id="emp:EZMO1_0864"/>
<dbReference type="EMBL" id="CP013251">
    <property type="protein sequence ID" value="AMO55082.1"/>
    <property type="molecule type" value="Genomic_DNA"/>
</dbReference>
<name>A0A142B8K6_9GAMM</name>
<keyword evidence="2" id="KW-0732">Signal</keyword>
<accession>A0A142B8K6</accession>
<evidence type="ECO:0000256" key="1">
    <source>
        <dbReference type="SAM" id="MobiDB-lite"/>
    </source>
</evidence>
<evidence type="ECO:0008006" key="5">
    <source>
        <dbReference type="Google" id="ProtNLM"/>
    </source>
</evidence>
<reference evidence="3 4" key="1">
    <citation type="journal article" date="2016" name="Front. Microbiol.">
        <title>Genomic Insight into the Host-Endosymbiont Relationship of Endozoicomonas montiporae CL-33(T) with its Coral Host.</title>
        <authorList>
            <person name="Ding J.-Y."/>
            <person name="Shiu J.-H."/>
            <person name="Chen W.-M."/>
            <person name="Chiang Y.-R."/>
            <person name="Tang S.-L."/>
        </authorList>
    </citation>
    <scope>NUCLEOTIDE SEQUENCE [LARGE SCALE GENOMIC DNA]</scope>
    <source>
        <strain evidence="3 4">CL-33</strain>
    </source>
</reference>
<organism evidence="3 4">
    <name type="scientific">Endozoicomonas montiporae CL-33</name>
    <dbReference type="NCBI Taxonomy" id="570277"/>
    <lineage>
        <taxon>Bacteria</taxon>
        <taxon>Pseudomonadati</taxon>
        <taxon>Pseudomonadota</taxon>
        <taxon>Gammaproteobacteria</taxon>
        <taxon>Oceanospirillales</taxon>
        <taxon>Endozoicomonadaceae</taxon>
        <taxon>Endozoicomonas</taxon>
    </lineage>
</organism>
<feature type="chain" id="PRO_5007493016" description="Zinc resistance-associated protein" evidence="2">
    <location>
        <begin position="23"/>
        <end position="127"/>
    </location>
</feature>
<gene>
    <name evidence="3" type="ORF">EZMO1_0864</name>
</gene>
<evidence type="ECO:0000313" key="3">
    <source>
        <dbReference type="EMBL" id="AMO55082.1"/>
    </source>
</evidence>
<evidence type="ECO:0000313" key="4">
    <source>
        <dbReference type="Proteomes" id="UP000071065"/>
    </source>
</evidence>
<proteinExistence type="predicted"/>
<sequence length="127" mass="14812">MKKAIVSILSGLVLSTSMSVTAAHAAPTAHADQVPPQFMMRFRQQVQEKTRVLNLSEDKQKQLMELKKNLYRQQQAANKEFPDDRNARNAARRANRNNYNDALNKMLSRKQRRDMQEWRASQRKDRA</sequence>
<dbReference type="AlphaFoldDB" id="A0A142B8K6"/>
<feature type="compositionally biased region" description="Basic and acidic residues" evidence="1">
    <location>
        <begin position="113"/>
        <end position="127"/>
    </location>
</feature>
<protein>
    <recommendedName>
        <fullName evidence="5">Zinc resistance-associated protein</fullName>
    </recommendedName>
</protein>
<feature type="signal peptide" evidence="2">
    <location>
        <begin position="1"/>
        <end position="22"/>
    </location>
</feature>
<dbReference type="Proteomes" id="UP000071065">
    <property type="component" value="Chromosome"/>
</dbReference>
<dbReference type="PATRIC" id="fig|570277.3.peg.941"/>